<reference evidence="2" key="1">
    <citation type="submission" date="2020-10" db="EMBL/GenBank/DDBJ databases">
        <authorList>
            <person name="Gilroy R."/>
        </authorList>
    </citation>
    <scope>NUCLEOTIDE SEQUENCE</scope>
    <source>
        <strain evidence="2">CHK197-8231</strain>
    </source>
</reference>
<dbReference type="AlphaFoldDB" id="A0A9D1HTW4"/>
<evidence type="ECO:0000313" key="3">
    <source>
        <dbReference type="Proteomes" id="UP000824087"/>
    </source>
</evidence>
<dbReference type="InterPro" id="IPR025571">
    <property type="entry name" value="YqfQ"/>
</dbReference>
<feature type="region of interest" description="Disordered" evidence="1">
    <location>
        <begin position="82"/>
        <end position="119"/>
    </location>
</feature>
<evidence type="ECO:0000256" key="1">
    <source>
        <dbReference type="SAM" id="MobiDB-lite"/>
    </source>
</evidence>
<organism evidence="2 3">
    <name type="scientific">Candidatus Fimihabitans intestinipullorum</name>
    <dbReference type="NCBI Taxonomy" id="2840820"/>
    <lineage>
        <taxon>Bacteria</taxon>
        <taxon>Bacillati</taxon>
        <taxon>Mycoplasmatota</taxon>
        <taxon>Mycoplasmatota incertae sedis</taxon>
        <taxon>Candidatus Fimihabitans</taxon>
    </lineage>
</organism>
<evidence type="ECO:0008006" key="4">
    <source>
        <dbReference type="Google" id="ProtNLM"/>
    </source>
</evidence>
<dbReference type="Proteomes" id="UP000824087">
    <property type="component" value="Unassembled WGS sequence"/>
</dbReference>
<gene>
    <name evidence="2" type="ORF">IAD49_01335</name>
</gene>
<protein>
    <recommendedName>
        <fullName evidence="4">YqfQ-like protein</fullName>
    </recommendedName>
</protein>
<dbReference type="Pfam" id="PF14181">
    <property type="entry name" value="YqfQ"/>
    <property type="match status" value="1"/>
</dbReference>
<proteinExistence type="predicted"/>
<comment type="caution">
    <text evidence="2">The sequence shown here is derived from an EMBL/GenBank/DDBJ whole genome shotgun (WGS) entry which is preliminary data.</text>
</comment>
<evidence type="ECO:0000313" key="2">
    <source>
        <dbReference type="EMBL" id="HIU22202.1"/>
    </source>
</evidence>
<accession>A0A9D1HTW4</accession>
<feature type="compositionally biased region" description="Polar residues" evidence="1">
    <location>
        <begin position="109"/>
        <end position="119"/>
    </location>
</feature>
<reference evidence="2" key="2">
    <citation type="journal article" date="2021" name="PeerJ">
        <title>Extensive microbial diversity within the chicken gut microbiome revealed by metagenomics and culture.</title>
        <authorList>
            <person name="Gilroy R."/>
            <person name="Ravi A."/>
            <person name="Getino M."/>
            <person name="Pursley I."/>
            <person name="Horton D.L."/>
            <person name="Alikhan N.F."/>
            <person name="Baker D."/>
            <person name="Gharbi K."/>
            <person name="Hall N."/>
            <person name="Watson M."/>
            <person name="Adriaenssens E.M."/>
            <person name="Foster-Nyarko E."/>
            <person name="Jarju S."/>
            <person name="Secka A."/>
            <person name="Antonio M."/>
            <person name="Oren A."/>
            <person name="Chaudhuri R.R."/>
            <person name="La Ragione R."/>
            <person name="Hildebrand F."/>
            <person name="Pallen M.J."/>
        </authorList>
    </citation>
    <scope>NUCLEOTIDE SEQUENCE</scope>
    <source>
        <strain evidence="2">CHK197-8231</strain>
    </source>
</reference>
<name>A0A9D1HTW4_9BACT</name>
<dbReference type="EMBL" id="DVML01000008">
    <property type="protein sequence ID" value="HIU22202.1"/>
    <property type="molecule type" value="Genomic_DNA"/>
</dbReference>
<feature type="compositionally biased region" description="Low complexity" evidence="1">
    <location>
        <begin position="84"/>
        <end position="108"/>
    </location>
</feature>
<sequence length="119" mass="13017">MNFYNPYFSMAPYANMGANAMRGGLFRGLLRGTSGINWSSILNNTQRTLGIINQAIPVVKQITPVMRNAKTMFQVMNEFKKVDSPTPSTSISTTNTSSSDSMNTTASSVTTDSQPTFFL</sequence>